<keyword evidence="2" id="KW-1185">Reference proteome</keyword>
<accession>A0ABY7QEZ7</accession>
<evidence type="ECO:0000313" key="2">
    <source>
        <dbReference type="Proteomes" id="UP001212821"/>
    </source>
</evidence>
<dbReference type="InterPro" id="IPR037883">
    <property type="entry name" value="Knr4/Smi1-like_sf"/>
</dbReference>
<evidence type="ECO:0008006" key="3">
    <source>
        <dbReference type="Google" id="ProtNLM"/>
    </source>
</evidence>
<organism evidence="1 2">
    <name type="scientific">Kitasatospora cathayae</name>
    <dbReference type="NCBI Taxonomy" id="3004092"/>
    <lineage>
        <taxon>Bacteria</taxon>
        <taxon>Bacillati</taxon>
        <taxon>Actinomycetota</taxon>
        <taxon>Actinomycetes</taxon>
        <taxon>Kitasatosporales</taxon>
        <taxon>Streptomycetaceae</taxon>
        <taxon>Kitasatospora</taxon>
    </lineage>
</organism>
<proteinExistence type="predicted"/>
<reference evidence="2" key="1">
    <citation type="submission" date="2022-12" db="EMBL/GenBank/DDBJ databases">
        <authorList>
            <person name="Mo P."/>
        </authorList>
    </citation>
    <scope>NUCLEOTIDE SEQUENCE [LARGE SCALE GENOMIC DNA]</scope>
    <source>
        <strain evidence="2">HUAS 3-15</strain>
    </source>
</reference>
<evidence type="ECO:0000313" key="1">
    <source>
        <dbReference type="EMBL" id="WBP91335.1"/>
    </source>
</evidence>
<gene>
    <name evidence="1" type="ORF">O1G21_39280</name>
</gene>
<name>A0ABY7QEZ7_9ACTN</name>
<dbReference type="EMBL" id="CP115450">
    <property type="protein sequence ID" value="WBP91335.1"/>
    <property type="molecule type" value="Genomic_DNA"/>
</dbReference>
<dbReference type="Proteomes" id="UP001212821">
    <property type="component" value="Chromosome"/>
</dbReference>
<dbReference type="SUPFAM" id="SSF160631">
    <property type="entry name" value="SMI1/KNR4-like"/>
    <property type="match status" value="1"/>
</dbReference>
<sequence length="118" mass="12509">MSDDQSVAIAAMAGIGELLSCIGPTCGDTVDWSAAEKVYGTPFPADYRAFVAAFGRGSIEEIVGIHIPAVNSNEQGIAVSRLSEAALADEWVCTVFGSYKIFVTGDRFNSPMVSLGWR</sequence>
<protein>
    <recommendedName>
        <fullName evidence="3">SMI1/KNR4 family protein</fullName>
    </recommendedName>
</protein>
<dbReference type="RefSeq" id="WP_270150611.1">
    <property type="nucleotide sequence ID" value="NZ_CP115450.1"/>
</dbReference>